<dbReference type="PROSITE" id="PS51201">
    <property type="entry name" value="RCK_N"/>
    <property type="match status" value="1"/>
</dbReference>
<evidence type="ECO:0000313" key="15">
    <source>
        <dbReference type="Proteomes" id="UP000024404"/>
    </source>
</evidence>
<keyword evidence="8" id="KW-0406">Ion transport</keyword>
<evidence type="ECO:0000256" key="7">
    <source>
        <dbReference type="ARBA" id="ARBA00022989"/>
    </source>
</evidence>
<keyword evidence="10" id="KW-0407">Ion channel</keyword>
<feature type="transmembrane region" description="Helical" evidence="12">
    <location>
        <begin position="130"/>
        <end position="154"/>
    </location>
</feature>
<sequence>MLESFKSESDSNNEKYILAENTDTDNDDNFVTPLARSFASAKWHDKRNILHMQYGTKKNLKARLQQYYLENIKTSFRIRLFNLFIKVLSCVLYCVRVVNDNGQLPRYITPNYYAPGEIKYQYLVWVDRKFSIWICQVVVAFLSILQTVIIFFLSYKGSTFRVLLKLHFLLELITSMPLIATIFVPLGRKLYVPIFLNCWLAKSALQAIMHDLNRISTSVGRSALVRQMLILFSTLLCLVFTGTCGIEHLQRAGERRFDFFTSFYFVMVTFSTVGYGDWYPDTWMSRLFVVILICIAFAILPKQIEALGQTYVQQQKAGGEYTEGWATNEKHVVVTVPHLEAQFILDFLSEFYAYPEHQNYLVILLSSCEMDDRMRMLLKIPMWSSRVLYIRGSALKDDDLERARMASAKACFILSARHIHQKTKTVMIRFIFDEHTVLRSWAVKDFAPNVPQYVQIFRPETKMHIEHAEFVVCEDELKYSLLANNCICPGISTFITLLMHTSDGEEGQKSTEAWHKVYGFHSGNEIYDIKVANSQFFSEYIGKSFIYASFHAYQTYGVSLIAIKSEGMHEKIRLNPGQYYYLNSTDTAYYMALTNEESLNDSRKRLNVQRRKANFAAAIANIGTMALDLREMEENDLKALQKRKRFLHFKKNDVDRTSKLSQLQRPIELFDQKSSIDEVLETTIKSDEPDVESQFCTICSSQEECIARKTKKTYPPLSSYIGCGFTVCHILKEKRLICCLEIASACEHCCFRTANEYHWKNPAVIVAADQTCSGLYNLIIPLRAYYRPVHELQPIIFLLELQETERPNASFLDVIAWFPLVYWMQGKISSLDNLLKAGVCLADNVVVVKEGATSVEEHLADCTTIITVQKIHRMFPRLRIITELTHASNMRFMQFDADDQYALQQSKYEKKERKRGSFMPYMFRLPFAQGGVFSANMLDRLLYQAHVKNYVVDFIRLLLGIDQSKGSGYLTSFKITSDDLWIGTYGRLYQKLCASVADIPIGIYRTMLMDTDMKLKVPKCSMEESRKINKVNISDMVHCRMQKLGIPIEDYEYDEKLGAISYVIINPSLDTTLEAGDIVYVIKSPISEDATNHQCTDPRRGLQR</sequence>
<dbReference type="EMBL" id="CMVM020000114">
    <property type="status" value="NOT_ANNOTATED_CDS"/>
    <property type="molecule type" value="Genomic_DNA"/>
</dbReference>
<comment type="catalytic activity">
    <reaction evidence="11">
        <text>K(+)(in) = K(+)(out)</text>
        <dbReference type="Rhea" id="RHEA:29463"/>
        <dbReference type="ChEBI" id="CHEBI:29103"/>
    </reaction>
</comment>
<keyword evidence="4 12" id="KW-0812">Transmembrane</keyword>
<dbReference type="InterPro" id="IPR047871">
    <property type="entry name" value="K_chnl_Slo-like"/>
</dbReference>
<evidence type="ECO:0000256" key="11">
    <source>
        <dbReference type="ARBA" id="ARBA00034430"/>
    </source>
</evidence>
<feature type="transmembrane region" description="Helical" evidence="12">
    <location>
        <begin position="224"/>
        <end position="245"/>
    </location>
</feature>
<dbReference type="GO" id="GO:0001956">
    <property type="term" value="P:positive regulation of neurotransmitter secretion"/>
    <property type="evidence" value="ECO:0007669"/>
    <property type="project" value="EnsemblMetazoa"/>
</dbReference>
<dbReference type="PANTHER" id="PTHR10027">
    <property type="entry name" value="CALCIUM-ACTIVATED POTASSIUM CHANNEL ALPHA CHAIN"/>
    <property type="match status" value="1"/>
</dbReference>
<keyword evidence="5" id="KW-0631">Potassium channel</keyword>
<keyword evidence="7 12" id="KW-1133">Transmembrane helix</keyword>
<dbReference type="Pfam" id="PF07885">
    <property type="entry name" value="Ion_trans_2"/>
    <property type="match status" value="1"/>
</dbReference>
<dbReference type="GO" id="GO:0005228">
    <property type="term" value="F:intracellular sodium-activated potassium channel activity"/>
    <property type="evidence" value="ECO:0007669"/>
    <property type="project" value="TreeGrafter"/>
</dbReference>
<evidence type="ECO:0000313" key="14">
    <source>
        <dbReference type="EnsemblMetazoa" id="OVOC3467.1"/>
    </source>
</evidence>
<dbReference type="PANTHER" id="PTHR10027:SF10">
    <property type="entry name" value="SLOWPOKE 2, ISOFORM D"/>
    <property type="match status" value="1"/>
</dbReference>
<evidence type="ECO:0000256" key="8">
    <source>
        <dbReference type="ARBA" id="ARBA00023065"/>
    </source>
</evidence>
<reference evidence="14" key="2">
    <citation type="submission" date="2022-06" db="UniProtKB">
        <authorList>
            <consortium name="EnsemblMetazoa"/>
        </authorList>
    </citation>
    <scope>IDENTIFICATION</scope>
</reference>
<dbReference type="Pfam" id="PF03493">
    <property type="entry name" value="BK_channel_a"/>
    <property type="match status" value="1"/>
</dbReference>
<protein>
    <recommendedName>
        <fullName evidence="13">RCK N-terminal domain-containing protein</fullName>
    </recommendedName>
</protein>
<dbReference type="FunFam" id="3.40.50.720:FF:000011">
    <property type="entry name" value="Potassium channel subfamily T member 1"/>
    <property type="match status" value="1"/>
</dbReference>
<dbReference type="FunFam" id="3.40.50.720:FF:000034">
    <property type="entry name" value="Potassium channel subfamily T member 1"/>
    <property type="match status" value="1"/>
</dbReference>
<evidence type="ECO:0000256" key="4">
    <source>
        <dbReference type="ARBA" id="ARBA00022692"/>
    </source>
</evidence>
<evidence type="ECO:0000256" key="9">
    <source>
        <dbReference type="ARBA" id="ARBA00023136"/>
    </source>
</evidence>
<dbReference type="AlphaFoldDB" id="A0A8R1TSG8"/>
<evidence type="ECO:0000256" key="2">
    <source>
        <dbReference type="ARBA" id="ARBA00022448"/>
    </source>
</evidence>
<keyword evidence="3" id="KW-0633">Potassium transport</keyword>
<dbReference type="Gene3D" id="1.10.287.70">
    <property type="match status" value="1"/>
</dbReference>
<dbReference type="InterPro" id="IPR013099">
    <property type="entry name" value="K_chnl_dom"/>
</dbReference>
<dbReference type="Proteomes" id="UP000024404">
    <property type="component" value="Unassembled WGS sequence"/>
</dbReference>
<reference evidence="15" key="1">
    <citation type="submission" date="2013-10" db="EMBL/GenBank/DDBJ databases">
        <title>Genome sequencing of Onchocerca volvulus.</title>
        <authorList>
            <person name="Cotton J."/>
            <person name="Tsai J."/>
            <person name="Stanley E."/>
            <person name="Tracey A."/>
            <person name="Holroyd N."/>
            <person name="Lustigman S."/>
            <person name="Berriman M."/>
        </authorList>
    </citation>
    <scope>NUCLEOTIDE SEQUENCE</scope>
</reference>
<dbReference type="GO" id="GO:0005886">
    <property type="term" value="C:plasma membrane"/>
    <property type="evidence" value="ECO:0007669"/>
    <property type="project" value="TreeGrafter"/>
</dbReference>
<keyword evidence="9 12" id="KW-0472">Membrane</keyword>
<comment type="subcellular location">
    <subcellularLocation>
        <location evidence="1">Membrane</location>
        <topology evidence="1">Multi-pass membrane protein</topology>
    </subcellularLocation>
</comment>
<feature type="domain" description="RCK N-terminal" evidence="13">
    <location>
        <begin position="329"/>
        <end position="472"/>
    </location>
</feature>
<proteinExistence type="predicted"/>
<dbReference type="FunFam" id="1.10.287.70:FF:000058">
    <property type="entry name" value="Potassium sodium-activated channel subfamily T member 2"/>
    <property type="match status" value="1"/>
</dbReference>
<dbReference type="EnsemblMetazoa" id="OVOC3467.1">
    <property type="protein sequence ID" value="OVOC3467.1"/>
    <property type="gene ID" value="WBGene00240276"/>
</dbReference>
<dbReference type="Pfam" id="PF22614">
    <property type="entry name" value="Slo-like_RCK"/>
    <property type="match status" value="2"/>
</dbReference>
<dbReference type="SUPFAM" id="SSF81324">
    <property type="entry name" value="Voltage-gated potassium channels"/>
    <property type="match status" value="1"/>
</dbReference>
<keyword evidence="6" id="KW-0630">Potassium</keyword>
<feature type="transmembrane region" description="Helical" evidence="12">
    <location>
        <begin position="257"/>
        <end position="276"/>
    </location>
</feature>
<dbReference type="InterPro" id="IPR003929">
    <property type="entry name" value="K_chnl_BK_asu"/>
</dbReference>
<dbReference type="GO" id="GO:0015271">
    <property type="term" value="F:outward rectifier potassium channel activity"/>
    <property type="evidence" value="ECO:0007669"/>
    <property type="project" value="EnsemblMetazoa"/>
</dbReference>
<evidence type="ECO:0000256" key="12">
    <source>
        <dbReference type="SAM" id="Phobius"/>
    </source>
</evidence>
<dbReference type="GO" id="GO:0015269">
    <property type="term" value="F:calcium-activated potassium channel activity"/>
    <property type="evidence" value="ECO:0007669"/>
    <property type="project" value="EnsemblMetazoa"/>
</dbReference>
<evidence type="ECO:0000256" key="6">
    <source>
        <dbReference type="ARBA" id="ARBA00022958"/>
    </source>
</evidence>
<keyword evidence="2" id="KW-0813">Transport</keyword>
<evidence type="ECO:0000256" key="1">
    <source>
        <dbReference type="ARBA" id="ARBA00004141"/>
    </source>
</evidence>
<accession>A0A8R1TSG8</accession>
<dbReference type="InterPro" id="IPR003148">
    <property type="entry name" value="RCK_N"/>
</dbReference>
<keyword evidence="15" id="KW-1185">Reference proteome</keyword>
<evidence type="ECO:0000259" key="13">
    <source>
        <dbReference type="PROSITE" id="PS51201"/>
    </source>
</evidence>
<evidence type="ECO:0000256" key="3">
    <source>
        <dbReference type="ARBA" id="ARBA00022538"/>
    </source>
</evidence>
<dbReference type="EMBL" id="CMVM020000115">
    <property type="status" value="NOT_ANNOTATED_CDS"/>
    <property type="molecule type" value="Genomic_DNA"/>
</dbReference>
<name>A0A8R1TSG8_ONCVO</name>
<dbReference type="GO" id="GO:0030424">
    <property type="term" value="C:axon"/>
    <property type="evidence" value="ECO:0007669"/>
    <property type="project" value="EnsemblMetazoa"/>
</dbReference>
<organism evidence="14 15">
    <name type="scientific">Onchocerca volvulus</name>
    <dbReference type="NCBI Taxonomy" id="6282"/>
    <lineage>
        <taxon>Eukaryota</taxon>
        <taxon>Metazoa</taxon>
        <taxon>Ecdysozoa</taxon>
        <taxon>Nematoda</taxon>
        <taxon>Chromadorea</taxon>
        <taxon>Rhabditida</taxon>
        <taxon>Spirurina</taxon>
        <taxon>Spiruromorpha</taxon>
        <taxon>Filarioidea</taxon>
        <taxon>Onchocercidae</taxon>
        <taxon>Onchocerca</taxon>
    </lineage>
</organism>
<evidence type="ECO:0000256" key="5">
    <source>
        <dbReference type="ARBA" id="ARBA00022826"/>
    </source>
</evidence>
<feature type="transmembrane region" description="Helical" evidence="12">
    <location>
        <begin position="166"/>
        <end position="186"/>
    </location>
</feature>
<feature type="transmembrane region" description="Helical" evidence="12">
    <location>
        <begin position="282"/>
        <end position="300"/>
    </location>
</feature>
<dbReference type="Gene3D" id="3.40.50.720">
    <property type="entry name" value="NAD(P)-binding Rossmann-like Domain"/>
    <property type="match status" value="2"/>
</dbReference>
<evidence type="ECO:0000256" key="10">
    <source>
        <dbReference type="ARBA" id="ARBA00023303"/>
    </source>
</evidence>